<dbReference type="PATRIC" id="fig|1382798.3.peg.2458"/>
<dbReference type="Proteomes" id="UP000032361">
    <property type="component" value="Unassembled WGS sequence"/>
</dbReference>
<feature type="chain" id="PRO_5002325321" description="Tail specific protease domain-containing protein" evidence="1">
    <location>
        <begin position="25"/>
        <end position="482"/>
    </location>
</feature>
<dbReference type="PANTHER" id="PTHR32060">
    <property type="entry name" value="TAIL-SPECIFIC PROTEASE"/>
    <property type="match status" value="1"/>
</dbReference>
<accession>A0A0D7W6C6</accession>
<keyword evidence="4" id="KW-1185">Reference proteome</keyword>
<dbReference type="GO" id="GO:0008236">
    <property type="term" value="F:serine-type peptidase activity"/>
    <property type="evidence" value="ECO:0007669"/>
    <property type="project" value="InterPro"/>
</dbReference>
<protein>
    <recommendedName>
        <fullName evidence="2">Tail specific protease domain-containing protein</fullName>
    </recommendedName>
</protein>
<evidence type="ECO:0000313" key="4">
    <source>
        <dbReference type="Proteomes" id="UP000032361"/>
    </source>
</evidence>
<dbReference type="Pfam" id="PF18294">
    <property type="entry name" value="Pept_S41_N"/>
    <property type="match status" value="1"/>
</dbReference>
<evidence type="ECO:0000256" key="1">
    <source>
        <dbReference type="SAM" id="SignalP"/>
    </source>
</evidence>
<dbReference type="AlphaFoldDB" id="A0A0D7W6C6"/>
<dbReference type="EMBL" id="JTDV01000003">
    <property type="protein sequence ID" value="KJD33352.1"/>
    <property type="molecule type" value="Genomic_DNA"/>
</dbReference>
<dbReference type="GO" id="GO:0006508">
    <property type="term" value="P:proteolysis"/>
    <property type="evidence" value="ECO:0007669"/>
    <property type="project" value="InterPro"/>
</dbReference>
<name>A0A0D7W6C6_9FLAO</name>
<dbReference type="Gene3D" id="2.30.42.10">
    <property type="match status" value="1"/>
</dbReference>
<comment type="caution">
    <text evidence="3">The sequence shown here is derived from an EMBL/GenBank/DDBJ whole genome shotgun (WGS) entry which is preliminary data.</text>
</comment>
<dbReference type="OrthoDB" id="7168509at2"/>
<dbReference type="PANTHER" id="PTHR32060:SF30">
    <property type="entry name" value="CARBOXY-TERMINAL PROCESSING PROTEASE CTPA"/>
    <property type="match status" value="1"/>
</dbReference>
<proteinExistence type="predicted"/>
<evidence type="ECO:0000259" key="2">
    <source>
        <dbReference type="SMART" id="SM00245"/>
    </source>
</evidence>
<dbReference type="InterPro" id="IPR005151">
    <property type="entry name" value="Tail-specific_protease"/>
</dbReference>
<keyword evidence="1" id="KW-0732">Signal</keyword>
<dbReference type="RefSeq" id="WP_044625743.1">
    <property type="nucleotide sequence ID" value="NZ_JTDV01000003.1"/>
</dbReference>
<dbReference type="SMART" id="SM00245">
    <property type="entry name" value="TSPc"/>
    <property type="match status" value="1"/>
</dbReference>
<sequence>MKPIKALLNLLIISLLLTSCFEDGDDVTNPQAVSVEVKDFVWSGMNVYYLYKSNISNLADTRFSSNQEYTNYLSSYETPEALFESLIYDSENVDRFSRIYPDYTVLEASFDGTYTTNGMEIALYRAPNSSTDLIGVVRLVLPNTSASNNDIERGDLFYAVDGNTLTVDNYLSLLTQDNYSISLATYNDNNTTDTADDYMEPNGETFSLTGTIYTEDPIYTSNILTVNGQNVGYLMYNGFTGGSENQLNNVFANFKNNNVQHLVVDLRYNPGGTVSTETYLASMITGQFTGELFQKLIYNENFASNNRNYNFQNQLENGNTINSLNLNKVYVLATERSASASEGLINGLSSYINVVHIGEKTVGKTQASITIYDSANFEKAGANQNHTYAMQPLVATGVNKDNDEVPGTGLTPTVGFEYSENPLNLGVLGNENEPMLALALADIENQTGKSTINKPTSNSKSPLVFIKDSNDFNPLEGGMRID</sequence>
<organism evidence="3 4">
    <name type="scientific">Neotamlana nanhaiensis</name>
    <dbReference type="NCBI Taxonomy" id="1382798"/>
    <lineage>
        <taxon>Bacteria</taxon>
        <taxon>Pseudomonadati</taxon>
        <taxon>Bacteroidota</taxon>
        <taxon>Flavobacteriia</taxon>
        <taxon>Flavobacteriales</taxon>
        <taxon>Flavobacteriaceae</taxon>
        <taxon>Neotamlana</taxon>
    </lineage>
</organism>
<dbReference type="GO" id="GO:0004175">
    <property type="term" value="F:endopeptidase activity"/>
    <property type="evidence" value="ECO:0007669"/>
    <property type="project" value="TreeGrafter"/>
</dbReference>
<dbReference type="SUPFAM" id="SSF52096">
    <property type="entry name" value="ClpP/crotonase"/>
    <property type="match status" value="1"/>
</dbReference>
<reference evidence="3 4" key="1">
    <citation type="journal article" date="2015" name="Antonie Van Leeuwenhoek">
        <title>Tamlana nanhaiensis sp. nov., isolated from surface seawater collected from the South China Sea.</title>
        <authorList>
            <person name="Liu X."/>
            <person name="Lai Q."/>
            <person name="Du Y."/>
            <person name="Li G."/>
            <person name="Sun F."/>
            <person name="Shao Z."/>
        </authorList>
    </citation>
    <scope>NUCLEOTIDE SEQUENCE [LARGE SCALE GENOMIC DNA]</scope>
    <source>
        <strain evidence="3 4">FHC16</strain>
    </source>
</reference>
<dbReference type="Pfam" id="PF03572">
    <property type="entry name" value="Peptidase_S41"/>
    <property type="match status" value="1"/>
</dbReference>
<feature type="signal peptide" evidence="1">
    <location>
        <begin position="1"/>
        <end position="24"/>
    </location>
</feature>
<dbReference type="InterPro" id="IPR029045">
    <property type="entry name" value="ClpP/crotonase-like_dom_sf"/>
</dbReference>
<feature type="domain" description="Tail specific protease" evidence="2">
    <location>
        <begin position="201"/>
        <end position="417"/>
    </location>
</feature>
<dbReference type="InterPro" id="IPR036034">
    <property type="entry name" value="PDZ_sf"/>
</dbReference>
<dbReference type="GO" id="GO:0007165">
    <property type="term" value="P:signal transduction"/>
    <property type="evidence" value="ECO:0007669"/>
    <property type="project" value="TreeGrafter"/>
</dbReference>
<dbReference type="Gene3D" id="3.30.750.170">
    <property type="match status" value="1"/>
</dbReference>
<dbReference type="GO" id="GO:0030288">
    <property type="term" value="C:outer membrane-bounded periplasmic space"/>
    <property type="evidence" value="ECO:0007669"/>
    <property type="project" value="TreeGrafter"/>
</dbReference>
<gene>
    <name evidence="3" type="ORF">PK35_05695</name>
</gene>
<dbReference type="CDD" id="cd07561">
    <property type="entry name" value="Peptidase_S41_CPP_like"/>
    <property type="match status" value="1"/>
</dbReference>
<evidence type="ECO:0000313" key="3">
    <source>
        <dbReference type="EMBL" id="KJD33352.1"/>
    </source>
</evidence>
<dbReference type="Gene3D" id="3.90.226.10">
    <property type="entry name" value="2-enoyl-CoA Hydratase, Chain A, domain 1"/>
    <property type="match status" value="1"/>
</dbReference>
<dbReference type="STRING" id="1382798.PK35_05695"/>
<dbReference type="InterPro" id="IPR041613">
    <property type="entry name" value="Pept_S41_N"/>
</dbReference>
<dbReference type="PROSITE" id="PS51257">
    <property type="entry name" value="PROKAR_LIPOPROTEIN"/>
    <property type="match status" value="1"/>
</dbReference>